<dbReference type="RefSeq" id="WP_380965290.1">
    <property type="nucleotide sequence ID" value="NZ_JBHTCO010000005.1"/>
</dbReference>
<organism evidence="2 3">
    <name type="scientific">Scopulibacillus cellulosilyticus</name>
    <dbReference type="NCBI Taxonomy" id="2665665"/>
    <lineage>
        <taxon>Bacteria</taxon>
        <taxon>Bacillati</taxon>
        <taxon>Bacillota</taxon>
        <taxon>Bacilli</taxon>
        <taxon>Bacillales</taxon>
        <taxon>Sporolactobacillaceae</taxon>
        <taxon>Scopulibacillus</taxon>
    </lineage>
</organism>
<dbReference type="SUPFAM" id="SSF56281">
    <property type="entry name" value="Metallo-hydrolase/oxidoreductase"/>
    <property type="match status" value="1"/>
</dbReference>
<reference evidence="3" key="1">
    <citation type="journal article" date="2019" name="Int. J. Syst. Evol. Microbiol.">
        <title>The Global Catalogue of Microorganisms (GCM) 10K type strain sequencing project: providing services to taxonomists for standard genome sequencing and annotation.</title>
        <authorList>
            <consortium name="The Broad Institute Genomics Platform"/>
            <consortium name="The Broad Institute Genome Sequencing Center for Infectious Disease"/>
            <person name="Wu L."/>
            <person name="Ma J."/>
        </authorList>
    </citation>
    <scope>NUCLEOTIDE SEQUENCE [LARGE SCALE GENOMIC DNA]</scope>
    <source>
        <strain evidence="3">CGMCC 1.16305</strain>
    </source>
</reference>
<accession>A0ABW2PTZ8</accession>
<sequence>MSYKQVGPIRILTGENNSHVPFCTTLLVEAEDETVLIDCGGGRKVFDYIKKHHSVDKIYLTHYHLDHIWGAYLFEGAEIFINPYDFNKLTDSYELAKANGVETLYGSQGVEKWVQKQMMNKKAPVNENKPSWGPVIGIAQHIYPYGRPINIAGTTMTAIHAPGHTEGFCCPYFPEYGVLFVGDYDLTSFGPWYNDADSDIDQFIESSQKTLETDAKYYVTAHHKGIFERKEFEVRLYTYIDKIYEREEKVKKSIQQGIRPKDIVYQEIFYYLINHQQNKNLVKSEIIGIAKHIERLINQGYEFEDYFQDFITWHEIQPDALNYKSKPVNEK</sequence>
<gene>
    <name evidence="2" type="ORF">ACFQRG_07760</name>
</gene>
<keyword evidence="3" id="KW-1185">Reference proteome</keyword>
<dbReference type="Gene3D" id="3.60.15.10">
    <property type="entry name" value="Ribonuclease Z/Hydroxyacylglutathione hydrolase-like"/>
    <property type="match status" value="1"/>
</dbReference>
<dbReference type="InterPro" id="IPR050855">
    <property type="entry name" value="NDM-1-like"/>
</dbReference>
<dbReference type="PANTHER" id="PTHR42951">
    <property type="entry name" value="METALLO-BETA-LACTAMASE DOMAIN-CONTAINING"/>
    <property type="match status" value="1"/>
</dbReference>
<evidence type="ECO:0000259" key="1">
    <source>
        <dbReference type="SMART" id="SM00849"/>
    </source>
</evidence>
<dbReference type="Pfam" id="PF00753">
    <property type="entry name" value="Lactamase_B"/>
    <property type="match status" value="2"/>
</dbReference>
<dbReference type="GO" id="GO:0016787">
    <property type="term" value="F:hydrolase activity"/>
    <property type="evidence" value="ECO:0007669"/>
    <property type="project" value="UniProtKB-KW"/>
</dbReference>
<dbReference type="SMART" id="SM00849">
    <property type="entry name" value="Lactamase_B"/>
    <property type="match status" value="1"/>
</dbReference>
<protein>
    <submittedName>
        <fullName evidence="2">MBL fold metallo-hydrolase</fullName>
        <ecNumber evidence="2">3.-.-.-</ecNumber>
    </submittedName>
</protein>
<dbReference type="EMBL" id="JBHTCO010000005">
    <property type="protein sequence ID" value="MFC7392883.1"/>
    <property type="molecule type" value="Genomic_DNA"/>
</dbReference>
<dbReference type="InterPro" id="IPR036866">
    <property type="entry name" value="RibonucZ/Hydroxyglut_hydro"/>
</dbReference>
<feature type="domain" description="Metallo-beta-lactamase" evidence="1">
    <location>
        <begin position="22"/>
        <end position="222"/>
    </location>
</feature>
<dbReference type="InterPro" id="IPR001279">
    <property type="entry name" value="Metallo-B-lactamas"/>
</dbReference>
<evidence type="ECO:0000313" key="2">
    <source>
        <dbReference type="EMBL" id="MFC7392883.1"/>
    </source>
</evidence>
<proteinExistence type="predicted"/>
<dbReference type="CDD" id="cd06262">
    <property type="entry name" value="metallo-hydrolase-like_MBL-fold"/>
    <property type="match status" value="1"/>
</dbReference>
<dbReference type="Proteomes" id="UP001596505">
    <property type="component" value="Unassembled WGS sequence"/>
</dbReference>
<comment type="caution">
    <text evidence="2">The sequence shown here is derived from an EMBL/GenBank/DDBJ whole genome shotgun (WGS) entry which is preliminary data.</text>
</comment>
<evidence type="ECO:0000313" key="3">
    <source>
        <dbReference type="Proteomes" id="UP001596505"/>
    </source>
</evidence>
<name>A0ABW2PTZ8_9BACL</name>
<dbReference type="EC" id="3.-.-.-" evidence="2"/>
<keyword evidence="2" id="KW-0378">Hydrolase</keyword>